<accession>A0A328BQ61</accession>
<evidence type="ECO:0000313" key="3">
    <source>
        <dbReference type="Proteomes" id="UP000249524"/>
    </source>
</evidence>
<feature type="domain" description="Putative DnaT-like" evidence="1">
    <location>
        <begin position="1"/>
        <end position="177"/>
    </location>
</feature>
<dbReference type="OrthoDB" id="980409at2"/>
<organism evidence="2 3">
    <name type="scientific">Phenylobacterium kunshanense</name>
    <dbReference type="NCBI Taxonomy" id="1445034"/>
    <lineage>
        <taxon>Bacteria</taxon>
        <taxon>Pseudomonadati</taxon>
        <taxon>Pseudomonadota</taxon>
        <taxon>Alphaproteobacteria</taxon>
        <taxon>Caulobacterales</taxon>
        <taxon>Caulobacteraceae</taxon>
        <taxon>Phenylobacterium</taxon>
    </lineage>
</organism>
<sequence>MTLTVEDGTGLAAADAFVSVSDCDIFCTSHGLTDWTDATSDPDADEAAIRRATAWLSTAFRWSGTKLNGRSQALAWPREDATDGEGDDIASDEVPVEIVQATCIAAAYERANPGGLAPSVTMTDRVKRERVGSLEVEYATAAQTPESARPVLTRVMDLIGGLTDGASASYVGRAVRG</sequence>
<reference evidence="2 3" key="1">
    <citation type="submission" date="2018-05" db="EMBL/GenBank/DDBJ databases">
        <authorList>
            <person name="Lanie J.A."/>
            <person name="Ng W.-L."/>
            <person name="Kazmierczak K.M."/>
            <person name="Andrzejewski T.M."/>
            <person name="Davidsen T.M."/>
            <person name="Wayne K.J."/>
            <person name="Tettelin H."/>
            <person name="Glass J.I."/>
            <person name="Rusch D."/>
            <person name="Podicherti R."/>
            <person name="Tsui H.-C.T."/>
            <person name="Winkler M.E."/>
        </authorList>
    </citation>
    <scope>NUCLEOTIDE SEQUENCE [LARGE SCALE GENOMIC DNA]</scope>
    <source>
        <strain evidence="2 3">BUT-10</strain>
    </source>
</reference>
<dbReference type="Proteomes" id="UP000249524">
    <property type="component" value="Unassembled WGS sequence"/>
</dbReference>
<protein>
    <recommendedName>
        <fullName evidence="1">Putative DnaT-like domain-containing protein</fullName>
    </recommendedName>
</protein>
<dbReference type="Pfam" id="PF20557">
    <property type="entry name" value="DnaT_2"/>
    <property type="match status" value="1"/>
</dbReference>
<name>A0A328BQ61_9CAUL</name>
<dbReference type="EMBL" id="QFYS01000001">
    <property type="protein sequence ID" value="RAK68815.1"/>
    <property type="molecule type" value="Genomic_DNA"/>
</dbReference>
<dbReference type="AlphaFoldDB" id="A0A328BQ61"/>
<gene>
    <name evidence="2" type="ORF">DJ019_02030</name>
</gene>
<dbReference type="InterPro" id="IPR046787">
    <property type="entry name" value="DnaT_2"/>
</dbReference>
<keyword evidence="3" id="KW-1185">Reference proteome</keyword>
<evidence type="ECO:0000259" key="1">
    <source>
        <dbReference type="Pfam" id="PF20557"/>
    </source>
</evidence>
<evidence type="ECO:0000313" key="2">
    <source>
        <dbReference type="EMBL" id="RAK68815.1"/>
    </source>
</evidence>
<proteinExistence type="predicted"/>
<comment type="caution">
    <text evidence="2">The sequence shown here is derived from an EMBL/GenBank/DDBJ whole genome shotgun (WGS) entry which is preliminary data.</text>
</comment>
<dbReference type="RefSeq" id="WP_111274307.1">
    <property type="nucleotide sequence ID" value="NZ_QFYS01000001.1"/>
</dbReference>